<reference evidence="3 4" key="1">
    <citation type="submission" date="2020-07" db="EMBL/GenBank/DDBJ databases">
        <title>Roseicoccus Jingziensis gen. nov., sp. nov., isolated from coastal seawater.</title>
        <authorList>
            <person name="Feng X."/>
        </authorList>
    </citation>
    <scope>NUCLEOTIDE SEQUENCE [LARGE SCALE GENOMIC DNA]</scope>
    <source>
        <strain evidence="3 4">N1E253</strain>
    </source>
</reference>
<feature type="region of interest" description="Disordered" evidence="2">
    <location>
        <begin position="359"/>
        <end position="446"/>
    </location>
</feature>
<proteinExistence type="predicted"/>
<name>A0A851GEJ3_9BACT</name>
<dbReference type="Gene3D" id="2.20.110.10">
    <property type="entry name" value="Histone H3 K4-specific methyltransferase SET7/9 N-terminal domain"/>
    <property type="match status" value="1"/>
</dbReference>
<sequence>MRILMPLAHPLKRHQSAIVVLFTLLTILPVSAGVLYTEKELWAVGNLWKEVQCRWDAEQLRYNNRLKEIDASPMSQKHKDFYRQKEAKLHRAESQVLAAKRNQVHNVLIDEANARAGRGKQAVSDRIEASLGTKIDDPAHSGMKSDLDAQGGTRTAQKVKETLSDMGLDDLKVSNNAGTLEIQGDFDLTIHKGGVKADVGTEFHHIKNQVDARNHEIFMSERMRNRAEGSKQAGTDYVEVQDHMKKASDGHTSSNKQLVENPDNMQTMVKSTNKTLDMGDVSDDELQKILKRNGIDDTPEGFRKKLKQIKERRTKIKDPAEAGRIREASKDIMTQAEKKTYARAKDELKAKKQQLDTAEANLKKVKQMKDTPATAERRKKLQSDLENKAKRIREELIDSKSKMQATKAANDEFRAKPKKQKMAAEPSTGKTNATSDPHTSGKTKPRKVDIADAPDIKTKIKSKALKAVDGFGNIMDIADIGNACKKLQDYQEGKAELKDVVRTVVDMTPVGTVIGTSEKIATSGVDYYKSSQSIKDANESNMTAYLTQWELRFRKADMSKEEAKQYVADAILSGNLEVLEAKAAELRAKGKTIKSPKLVIEDGPAPDGGSWYMWENTKELGVGMYEGAKTGVTYIVTAPYRTVSAWGEGELKEATLDYNSKTAESEIKTRLFRSLKKGGIDSKRALKAVQDGGSYLKTISAEARKNYQAARVEKERIEQERMAFQQRVDGCLKKITDLRFMPLSLQSDPSSPIPIPKGTSPEEGIELTVAFDDSLISAVERIRAEITSITGQTPTISATYRCSLKSAKMTDSGKWTINLPTVPDTYPVGLMAEIRITGLTGDFTAMTRTIRRVIRGSITLKQGTESIALSKESYQFYEGDYEEITATVTGQQDGVDYYYQWKTGNSSTITQTPVFRYSAEAVKTDTITVVLGDRLTGSFLAEDKATINISNLKGTKVIINDRGSPEKPQVWKRFTCKDVQAYTRKEARAKASEVNRYYREQRARGDYIEGEAWDTNIYQIYGLQHGPYTEYDYDTGTMLDQTGHYRNGKKHGKWIRYETRRQQSLGSITEITHYKDGKKDGNSKHFIDGWLYADTNWKNDKEHGVCKYFNNRLPGKMESCITYNEGKRLSGFRWIYNGMAGMDFEQKRPRLGKNYAKTKYGTDRTDQPTERFTIWLD</sequence>
<protein>
    <submittedName>
        <fullName evidence="3">Uncharacterized protein</fullName>
    </submittedName>
</protein>
<dbReference type="Proteomes" id="UP000557872">
    <property type="component" value="Unassembled WGS sequence"/>
</dbReference>
<evidence type="ECO:0000313" key="4">
    <source>
        <dbReference type="Proteomes" id="UP000557872"/>
    </source>
</evidence>
<keyword evidence="1" id="KW-0175">Coiled coil</keyword>
<dbReference type="SUPFAM" id="SSF82185">
    <property type="entry name" value="Histone H3 K4-specific methyltransferase SET7/9 N-terminal domain"/>
    <property type="match status" value="1"/>
</dbReference>
<dbReference type="EMBL" id="JACBAZ010000002">
    <property type="protein sequence ID" value="NWK55599.1"/>
    <property type="molecule type" value="Genomic_DNA"/>
</dbReference>
<dbReference type="RefSeq" id="WP_178932107.1">
    <property type="nucleotide sequence ID" value="NZ_JACBAZ010000002.1"/>
</dbReference>
<feature type="compositionally biased region" description="Basic and acidic residues" evidence="2">
    <location>
        <begin position="381"/>
        <end position="401"/>
    </location>
</feature>
<organism evidence="3 4">
    <name type="scientific">Oceaniferula marina</name>
    <dbReference type="NCBI Taxonomy" id="2748318"/>
    <lineage>
        <taxon>Bacteria</taxon>
        <taxon>Pseudomonadati</taxon>
        <taxon>Verrucomicrobiota</taxon>
        <taxon>Verrucomicrobiia</taxon>
        <taxon>Verrucomicrobiales</taxon>
        <taxon>Verrucomicrobiaceae</taxon>
        <taxon>Oceaniferula</taxon>
    </lineage>
</organism>
<feature type="compositionally biased region" description="Polar residues" evidence="2">
    <location>
        <begin position="428"/>
        <end position="442"/>
    </location>
</feature>
<dbReference type="AlphaFoldDB" id="A0A851GEJ3"/>
<feature type="coiled-coil region" evidence="1">
    <location>
        <begin position="700"/>
        <end position="727"/>
    </location>
</feature>
<gene>
    <name evidence="3" type="ORF">HW115_08245</name>
</gene>
<accession>A0A851GEJ3</accession>
<keyword evidence="4" id="KW-1185">Reference proteome</keyword>
<evidence type="ECO:0000313" key="3">
    <source>
        <dbReference type="EMBL" id="NWK55599.1"/>
    </source>
</evidence>
<evidence type="ECO:0000256" key="1">
    <source>
        <dbReference type="SAM" id="Coils"/>
    </source>
</evidence>
<feature type="region of interest" description="Disordered" evidence="2">
    <location>
        <begin position="134"/>
        <end position="154"/>
    </location>
</feature>
<feature type="compositionally biased region" description="Basic and acidic residues" evidence="2">
    <location>
        <begin position="134"/>
        <end position="147"/>
    </location>
</feature>
<evidence type="ECO:0000256" key="2">
    <source>
        <dbReference type="SAM" id="MobiDB-lite"/>
    </source>
</evidence>
<comment type="caution">
    <text evidence="3">The sequence shown here is derived from an EMBL/GenBank/DDBJ whole genome shotgun (WGS) entry which is preliminary data.</text>
</comment>